<dbReference type="EMBL" id="JABFCT010000007">
    <property type="protein sequence ID" value="KAF5874222.1"/>
    <property type="molecule type" value="Genomic_DNA"/>
</dbReference>
<evidence type="ECO:0000259" key="1">
    <source>
        <dbReference type="Pfam" id="PF24494"/>
    </source>
</evidence>
<evidence type="ECO:0000313" key="3">
    <source>
        <dbReference type="Proteomes" id="UP000531561"/>
    </source>
</evidence>
<dbReference type="Pfam" id="PF24494">
    <property type="entry name" value="DUF7587"/>
    <property type="match status" value="1"/>
</dbReference>
<proteinExistence type="predicted"/>
<dbReference type="AlphaFoldDB" id="A0A8H6AV51"/>
<reference evidence="2 3" key="1">
    <citation type="journal article" date="2020" name="Phytopathology">
        <title>A high-quality genome resource of Botrytis fragariae, a new and rapidly spreading fungal pathogen causing strawberry gray mold in the U.S.A.</title>
        <authorList>
            <person name="Wu Y."/>
            <person name="Saski C.A."/>
            <person name="Schnabel G."/>
            <person name="Xiao S."/>
            <person name="Hu M."/>
        </authorList>
    </citation>
    <scope>NUCLEOTIDE SEQUENCE [LARGE SCALE GENOMIC DNA]</scope>
    <source>
        <strain evidence="2 3">BVB16</strain>
    </source>
</reference>
<sequence length="328" mass="38268">MASQLFYRVYSPTSAGGLVCGKAKQGWHRPSHINLEREFENHKHLFNREPTSLVSVTSSIIRALKTAFYKAYEDAQDSAEIWIALIKVPNWESDAYHSAQEMAKRCRAKNPVLFKDEYLFEWEIPMEYVVHRVSVQTLSERGLNLKEYCEQTWDGNSDSLLYILPPTSDLRKKIASTVCEVNFDRNVHFSYSHNEFESHVKLAEMARAFGARAMGLNLSWKIFADCCMDGFSWPTDFEQRYNAMQEDCDVVLLDWWLLGDEFSYDYECHLKHAASLREIMTSQWVKLSEKTIFISEDSAWYKKEFGILMKREEDMEHEIEADAVRIGL</sequence>
<accession>A0A8H6AV51</accession>
<feature type="domain" description="DUF7587" evidence="1">
    <location>
        <begin position="3"/>
        <end position="138"/>
    </location>
</feature>
<keyword evidence="3" id="KW-1185">Reference proteome</keyword>
<dbReference type="Proteomes" id="UP000531561">
    <property type="component" value="Unassembled WGS sequence"/>
</dbReference>
<dbReference type="RefSeq" id="XP_037193168.1">
    <property type="nucleotide sequence ID" value="XM_037334634.1"/>
</dbReference>
<evidence type="ECO:0000313" key="2">
    <source>
        <dbReference type="EMBL" id="KAF5874222.1"/>
    </source>
</evidence>
<protein>
    <recommendedName>
        <fullName evidence="1">DUF7587 domain-containing protein</fullName>
    </recommendedName>
</protein>
<comment type="caution">
    <text evidence="2">The sequence shown here is derived from an EMBL/GenBank/DDBJ whole genome shotgun (WGS) entry which is preliminary data.</text>
</comment>
<gene>
    <name evidence="2" type="ORF">Bfra_004228</name>
</gene>
<name>A0A8H6AV51_9HELO</name>
<dbReference type="OrthoDB" id="3783227at2759"/>
<organism evidence="2 3">
    <name type="scientific">Botrytis fragariae</name>
    <dbReference type="NCBI Taxonomy" id="1964551"/>
    <lineage>
        <taxon>Eukaryota</taxon>
        <taxon>Fungi</taxon>
        <taxon>Dikarya</taxon>
        <taxon>Ascomycota</taxon>
        <taxon>Pezizomycotina</taxon>
        <taxon>Leotiomycetes</taxon>
        <taxon>Helotiales</taxon>
        <taxon>Sclerotiniaceae</taxon>
        <taxon>Botrytis</taxon>
    </lineage>
</organism>
<dbReference type="GeneID" id="59258326"/>
<dbReference type="InterPro" id="IPR056009">
    <property type="entry name" value="DUF7587"/>
</dbReference>